<evidence type="ECO:0000313" key="5">
    <source>
        <dbReference type="Proteomes" id="UP000199041"/>
    </source>
</evidence>
<evidence type="ECO:0000313" key="4">
    <source>
        <dbReference type="EMBL" id="SEA60613.1"/>
    </source>
</evidence>
<gene>
    <name evidence="3" type="ORF">SAMN05192529_1011</name>
    <name evidence="4" type="ORF">SAMN05192529_13231</name>
</gene>
<evidence type="ECO:0000259" key="2">
    <source>
        <dbReference type="Pfam" id="PF13808"/>
    </source>
</evidence>
<dbReference type="Proteomes" id="UP000199041">
    <property type="component" value="Unassembled WGS sequence"/>
</dbReference>
<dbReference type="EMBL" id="FNQY01000032">
    <property type="protein sequence ID" value="SEA60613.1"/>
    <property type="molecule type" value="Genomic_DNA"/>
</dbReference>
<protein>
    <submittedName>
        <fullName evidence="3">Predicted transposase YbfD/YdcC associated with H repeats</fullName>
    </submittedName>
</protein>
<dbReference type="GO" id="GO:0003677">
    <property type="term" value="F:DNA binding"/>
    <property type="evidence" value="ECO:0007669"/>
    <property type="project" value="InterPro"/>
</dbReference>
<dbReference type="NCBIfam" id="NF033564">
    <property type="entry name" value="transpos_ISAs1"/>
    <property type="match status" value="1"/>
</dbReference>
<dbReference type="STRING" id="551991.SAMN05192529_1011"/>
<dbReference type="InterPro" id="IPR051698">
    <property type="entry name" value="Transposase_11-like"/>
</dbReference>
<organism evidence="3 5">
    <name type="scientific">Arachidicoccus rhizosphaerae</name>
    <dbReference type="NCBI Taxonomy" id="551991"/>
    <lineage>
        <taxon>Bacteria</taxon>
        <taxon>Pseudomonadati</taxon>
        <taxon>Bacteroidota</taxon>
        <taxon>Chitinophagia</taxon>
        <taxon>Chitinophagales</taxon>
        <taxon>Chitinophagaceae</taxon>
        <taxon>Arachidicoccus</taxon>
    </lineage>
</organism>
<dbReference type="RefSeq" id="WP_091391872.1">
    <property type="nucleotide sequence ID" value="NZ_FNQY01000001.1"/>
</dbReference>
<evidence type="ECO:0000259" key="1">
    <source>
        <dbReference type="Pfam" id="PF01609"/>
    </source>
</evidence>
<reference evidence="3 5" key="1">
    <citation type="submission" date="2016-10" db="EMBL/GenBank/DDBJ databases">
        <authorList>
            <person name="de Groot N.N."/>
        </authorList>
    </citation>
    <scope>NUCLEOTIDE SEQUENCE [LARGE SCALE GENOMIC DNA]</scope>
    <source>
        <strain evidence="3 5">Vu-144</strain>
    </source>
</reference>
<dbReference type="GO" id="GO:0004803">
    <property type="term" value="F:transposase activity"/>
    <property type="evidence" value="ECO:0007669"/>
    <property type="project" value="InterPro"/>
</dbReference>
<evidence type="ECO:0000313" key="3">
    <source>
        <dbReference type="EMBL" id="SDZ73079.1"/>
    </source>
</evidence>
<dbReference type="InterPro" id="IPR047647">
    <property type="entry name" value="ISAs1_transpos"/>
</dbReference>
<feature type="domain" description="Transposase IS4-like" evidence="1">
    <location>
        <begin position="102"/>
        <end position="335"/>
    </location>
</feature>
<accession>A0A1H3VEB0</accession>
<dbReference type="GO" id="GO:0006313">
    <property type="term" value="P:DNA transposition"/>
    <property type="evidence" value="ECO:0007669"/>
    <property type="project" value="InterPro"/>
</dbReference>
<dbReference type="PANTHER" id="PTHR30298">
    <property type="entry name" value="H REPEAT-ASSOCIATED PREDICTED TRANSPOSASE"/>
    <property type="match status" value="1"/>
</dbReference>
<dbReference type="EMBL" id="FNQY01000001">
    <property type="protein sequence ID" value="SDZ73079.1"/>
    <property type="molecule type" value="Genomic_DNA"/>
</dbReference>
<dbReference type="OrthoDB" id="9815086at2"/>
<name>A0A1H3VEB0_9BACT</name>
<dbReference type="PANTHER" id="PTHR30298:SF0">
    <property type="entry name" value="PROTEIN YBFL-RELATED"/>
    <property type="match status" value="1"/>
</dbReference>
<feature type="domain" description="H repeat-associated protein N-terminal" evidence="2">
    <location>
        <begin position="7"/>
        <end position="93"/>
    </location>
</feature>
<dbReference type="InterPro" id="IPR002559">
    <property type="entry name" value="Transposase_11"/>
</dbReference>
<proteinExistence type="predicted"/>
<sequence length="376" mass="42704">MTSAPLTYFRGYKDHRMKRKQVHKLDTIIAITLAAIISGAESWYDIEDFGIKKQRWLGQFLDLSGGIPSHDTFNRFFAKADSAALEQCFSEWVSSIASTLNDRVISIDGKCLRGSRVDSEGSFIHMVSAWCNESNLVLGQQKVYEKSNEITAIPKLLDALFIDGAIITIDAMGTQKEIAKKIIAGKGDYVLAVKGNQEFLEDDIKDAFKEVKADDEYEAKVELSHGRIETRTTKVIHDLDWVCSRKEWQQLYCIIMVLSKRIDKKSGKQEDAVRYYISSKNASAEQFNSYIRSHWGIENKLHWTLDVAFREDQSKKREGNAAQNFSLMTKVALNLIKNHNPGEKDKGGTRISARRKRNMAAWDNDYLLEMIAGAKI</sequence>
<keyword evidence="5" id="KW-1185">Reference proteome</keyword>
<dbReference type="AlphaFoldDB" id="A0A1H3VEB0"/>
<dbReference type="Pfam" id="PF01609">
    <property type="entry name" value="DDE_Tnp_1"/>
    <property type="match status" value="1"/>
</dbReference>
<dbReference type="InterPro" id="IPR032806">
    <property type="entry name" value="YbfD_N"/>
</dbReference>
<dbReference type="Pfam" id="PF13808">
    <property type="entry name" value="DDE_Tnp_1_assoc"/>
    <property type="match status" value="1"/>
</dbReference>